<proteinExistence type="predicted"/>
<dbReference type="Gene3D" id="3.40.50.1240">
    <property type="entry name" value="Phosphoglycerate mutase-like"/>
    <property type="match status" value="1"/>
</dbReference>
<sequence length="182" mass="20283">MKRLILLRHTKSDWKRGAPDHERPLNHRGRKAAAAVGHYLAAEAPKPDLALVSDAARTRETWEKVNWQGVETSFRSELYLATERSILALIQAQDDALGSLLVLGHNPGIGNTAARLTNGFSRWSENDADSHTETIPNPYQTHILKPFPTGACVIIESFADTWALLEPENCRLVAYQVPRNLP</sequence>
<dbReference type="KEGG" id="amaq:GO499_00885"/>
<reference evidence="1 2" key="1">
    <citation type="submission" date="2019-12" db="EMBL/GenBank/DDBJ databases">
        <title>Complete genome sequence of Algicella marina strain 9Alg 56(T) isolated from the red alga Tichocarpus crinitus.</title>
        <authorList>
            <person name="Kim S.-G."/>
            <person name="Nedashkovskaya O.I."/>
        </authorList>
    </citation>
    <scope>NUCLEOTIDE SEQUENCE [LARGE SCALE GENOMIC DNA]</scope>
    <source>
        <strain evidence="1 2">9Alg 56</strain>
    </source>
</reference>
<dbReference type="Proteomes" id="UP000464495">
    <property type="component" value="Chromosome"/>
</dbReference>
<dbReference type="Pfam" id="PF00300">
    <property type="entry name" value="His_Phos_1"/>
    <property type="match status" value="1"/>
</dbReference>
<dbReference type="InterPro" id="IPR013078">
    <property type="entry name" value="His_Pase_superF_clade-1"/>
</dbReference>
<name>A0A6P1SWX1_9RHOB</name>
<keyword evidence="2" id="KW-1185">Reference proteome</keyword>
<dbReference type="SUPFAM" id="SSF53254">
    <property type="entry name" value="Phosphoglycerate mutase-like"/>
    <property type="match status" value="1"/>
</dbReference>
<dbReference type="PANTHER" id="PTHR47623">
    <property type="entry name" value="OS09G0287300 PROTEIN"/>
    <property type="match status" value="1"/>
</dbReference>
<protein>
    <submittedName>
        <fullName evidence="1">Histidine phosphatase family protein</fullName>
    </submittedName>
</protein>
<dbReference type="SMART" id="SM00855">
    <property type="entry name" value="PGAM"/>
    <property type="match status" value="1"/>
</dbReference>
<dbReference type="InterPro" id="IPR029033">
    <property type="entry name" value="His_PPase_superfam"/>
</dbReference>
<dbReference type="RefSeq" id="WP_161860404.1">
    <property type="nucleotide sequence ID" value="NZ_CP046620.1"/>
</dbReference>
<evidence type="ECO:0000313" key="1">
    <source>
        <dbReference type="EMBL" id="QHQ33833.1"/>
    </source>
</evidence>
<evidence type="ECO:0000313" key="2">
    <source>
        <dbReference type="Proteomes" id="UP000464495"/>
    </source>
</evidence>
<dbReference type="PANTHER" id="PTHR47623:SF1">
    <property type="entry name" value="OS09G0287300 PROTEIN"/>
    <property type="match status" value="1"/>
</dbReference>
<dbReference type="AlphaFoldDB" id="A0A6P1SWX1"/>
<organism evidence="1 2">
    <name type="scientific">Algicella marina</name>
    <dbReference type="NCBI Taxonomy" id="2683284"/>
    <lineage>
        <taxon>Bacteria</taxon>
        <taxon>Pseudomonadati</taxon>
        <taxon>Pseudomonadota</taxon>
        <taxon>Alphaproteobacteria</taxon>
        <taxon>Rhodobacterales</taxon>
        <taxon>Paracoccaceae</taxon>
        <taxon>Algicella</taxon>
    </lineage>
</organism>
<dbReference type="EMBL" id="CP046620">
    <property type="protein sequence ID" value="QHQ33833.1"/>
    <property type="molecule type" value="Genomic_DNA"/>
</dbReference>
<gene>
    <name evidence="1" type="ORF">GO499_00885</name>
</gene>
<dbReference type="CDD" id="cd07067">
    <property type="entry name" value="HP_PGM_like"/>
    <property type="match status" value="1"/>
</dbReference>
<accession>A0A6P1SWX1</accession>